<evidence type="ECO:0000256" key="1">
    <source>
        <dbReference type="SAM" id="MobiDB-lite"/>
    </source>
</evidence>
<keyword evidence="3" id="KW-1185">Reference proteome</keyword>
<feature type="region of interest" description="Disordered" evidence="1">
    <location>
        <begin position="1"/>
        <end position="35"/>
    </location>
</feature>
<feature type="region of interest" description="Disordered" evidence="1">
    <location>
        <begin position="457"/>
        <end position="557"/>
    </location>
</feature>
<gene>
    <name evidence="2" type="ORF">FVE85_3949</name>
</gene>
<organism evidence="2 3">
    <name type="scientific">Porphyridium purpureum</name>
    <name type="common">Red alga</name>
    <name type="synonym">Porphyridium cruentum</name>
    <dbReference type="NCBI Taxonomy" id="35688"/>
    <lineage>
        <taxon>Eukaryota</taxon>
        <taxon>Rhodophyta</taxon>
        <taxon>Bangiophyceae</taxon>
        <taxon>Porphyridiales</taxon>
        <taxon>Porphyridiaceae</taxon>
        <taxon>Porphyridium</taxon>
    </lineage>
</organism>
<evidence type="ECO:0000313" key="3">
    <source>
        <dbReference type="Proteomes" id="UP000324585"/>
    </source>
</evidence>
<feature type="region of interest" description="Disordered" evidence="1">
    <location>
        <begin position="187"/>
        <end position="235"/>
    </location>
</feature>
<feature type="compositionally biased region" description="Basic and acidic residues" evidence="1">
    <location>
        <begin position="1"/>
        <end position="34"/>
    </location>
</feature>
<sequence>MEQKRTERETRGKRPPKRKDSIKVHERDRVDDQRQVGSELRGVIEFLGSMQNRVPDGPPREQLAEAVRTLETVQSGIRAPELAGHASSTPEFAYHAPSPVRAKKQQDEQESFHVLHEPLQEPCSGESGKRLQHVNSLKRVLDATHETAVEKPDFERERPNDASTWQAHGAGPTIFQSPLAKMQPVVASSKDSEPRTPSAVRLARHDARPQELNRTPASQLTEISPETPSHPDRTPWREYPVESLTSPLNMDLSTHVVLLQARSVSRQPLNIAHASNQTLASQISTDASLEKPEACDQGYLRLQRVQAMPHPHQPEMDEAGRTEAIAPLRDSELEPEEFYLVVDRPWQPHDASVHPHLAPSSSQRDETSTGLIEQIPTAAFGSVDQSNVVVLEPPNVAADPVQSDVASGLPGQTLGGPDLSPRADADEEGQGTVRAANIRNVLIRACGGGLIAGEEKENLDASGARPQNRSNPSMRRRVDRPALSILPRAAASTRSSLGSARDRTTNAHLTRSLGFGSESGPAERQEQKRKHMFASASESCDEDAGEQHQGVSDPSAVQPARQSSQVFTPSEFCHICRRSKLRANLMPCGNLRDGRCKKVLCSVCFDRFGWSWKTASRQNRPLALLSQQGEVAGQAKRDLAADRDWWLCCHCMGECPPTAACAYYGTKRRKKASSDAEEAEGSNAVAVASDKKRRL</sequence>
<dbReference type="Proteomes" id="UP000324585">
    <property type="component" value="Unassembled WGS sequence"/>
</dbReference>
<feature type="region of interest" description="Disordered" evidence="1">
    <location>
        <begin position="83"/>
        <end position="111"/>
    </location>
</feature>
<dbReference type="AlphaFoldDB" id="A0A5J4YTE8"/>
<evidence type="ECO:0000313" key="2">
    <source>
        <dbReference type="EMBL" id="KAA8493974.1"/>
    </source>
</evidence>
<proteinExistence type="predicted"/>
<feature type="compositionally biased region" description="Polar residues" evidence="1">
    <location>
        <begin position="212"/>
        <end position="227"/>
    </location>
</feature>
<name>A0A5J4YTE8_PORPP</name>
<evidence type="ECO:0008006" key="4">
    <source>
        <dbReference type="Google" id="ProtNLM"/>
    </source>
</evidence>
<feature type="region of interest" description="Disordered" evidence="1">
    <location>
        <begin position="673"/>
        <end position="695"/>
    </location>
</feature>
<protein>
    <recommendedName>
        <fullName evidence="4">Zinc-finger domain-containing protein</fullName>
    </recommendedName>
</protein>
<reference evidence="3" key="1">
    <citation type="journal article" date="2019" name="Nat. Commun.">
        <title>Expansion of phycobilisome linker gene families in mesophilic red algae.</title>
        <authorList>
            <person name="Lee J."/>
            <person name="Kim D."/>
            <person name="Bhattacharya D."/>
            <person name="Yoon H.S."/>
        </authorList>
    </citation>
    <scope>NUCLEOTIDE SEQUENCE [LARGE SCALE GENOMIC DNA]</scope>
    <source>
        <strain evidence="3">CCMP 1328</strain>
    </source>
</reference>
<feature type="region of interest" description="Disordered" evidence="1">
    <location>
        <begin position="399"/>
        <end position="431"/>
    </location>
</feature>
<dbReference type="EMBL" id="VRMN01000005">
    <property type="protein sequence ID" value="KAA8493974.1"/>
    <property type="molecule type" value="Genomic_DNA"/>
</dbReference>
<accession>A0A5J4YTE8</accession>
<comment type="caution">
    <text evidence="2">The sequence shown here is derived from an EMBL/GenBank/DDBJ whole genome shotgun (WGS) entry which is preliminary data.</text>
</comment>